<proteinExistence type="predicted"/>
<dbReference type="WBParaSite" id="nRc.2.0.1.t13619-RA">
    <property type="protein sequence ID" value="nRc.2.0.1.t13619-RA"/>
    <property type="gene ID" value="nRc.2.0.1.g13619"/>
</dbReference>
<feature type="domain" description="INTS8 TPR repeats" evidence="1">
    <location>
        <begin position="3"/>
        <end position="187"/>
    </location>
</feature>
<dbReference type="Proteomes" id="UP000887565">
    <property type="component" value="Unplaced"/>
</dbReference>
<evidence type="ECO:0000313" key="3">
    <source>
        <dbReference type="WBParaSite" id="nRc.2.0.1.t13619-RA"/>
    </source>
</evidence>
<reference evidence="3" key="1">
    <citation type="submission" date="2022-11" db="UniProtKB">
        <authorList>
            <consortium name="WormBaseParasite"/>
        </authorList>
    </citation>
    <scope>IDENTIFICATION</scope>
</reference>
<protein>
    <recommendedName>
        <fullName evidence="1">INTS8 TPR repeats domain-containing protein</fullName>
    </recommendedName>
</protein>
<keyword evidence="2" id="KW-1185">Reference proteome</keyword>
<dbReference type="InterPro" id="IPR057980">
    <property type="entry name" value="TPR_INTS8"/>
</dbReference>
<name>A0A915IIH8_ROMCU</name>
<dbReference type="Pfam" id="PF25756">
    <property type="entry name" value="TPR_INTS8"/>
    <property type="match status" value="1"/>
</dbReference>
<sequence>YCVPPAVQSCVGRLPSGNVQDLVALYVCKANQISQFTGSPNVLSSFLQAAIQEYRQTSKDIPFDIINEHLHLELINWHESLHKSTDEAKMGQLTSELAAKVKSFIGEYDRTNLPMPSHEMSMLTSAFLLNTCDWDFVIYHVSKNFRSRYMDFSKFISALIINSSTNKAGQVAKEVLEVLLPLCYDPSPRQMLLSRQQFLLIISMIKSIDWNIK</sequence>
<evidence type="ECO:0000313" key="2">
    <source>
        <dbReference type="Proteomes" id="UP000887565"/>
    </source>
</evidence>
<dbReference type="AlphaFoldDB" id="A0A915IIH8"/>
<evidence type="ECO:0000259" key="1">
    <source>
        <dbReference type="Pfam" id="PF25756"/>
    </source>
</evidence>
<organism evidence="2 3">
    <name type="scientific">Romanomermis culicivorax</name>
    <name type="common">Nematode worm</name>
    <dbReference type="NCBI Taxonomy" id="13658"/>
    <lineage>
        <taxon>Eukaryota</taxon>
        <taxon>Metazoa</taxon>
        <taxon>Ecdysozoa</taxon>
        <taxon>Nematoda</taxon>
        <taxon>Enoplea</taxon>
        <taxon>Dorylaimia</taxon>
        <taxon>Mermithida</taxon>
        <taxon>Mermithoidea</taxon>
        <taxon>Mermithidae</taxon>
        <taxon>Romanomermis</taxon>
    </lineage>
</organism>
<accession>A0A915IIH8</accession>